<evidence type="ECO:0000313" key="1">
    <source>
        <dbReference type="EMBL" id="GBO12464.1"/>
    </source>
</evidence>
<evidence type="ECO:0000313" key="2">
    <source>
        <dbReference type="EMBL" id="GBO12476.1"/>
    </source>
</evidence>
<evidence type="ECO:0000313" key="3">
    <source>
        <dbReference type="Proteomes" id="UP000499080"/>
    </source>
</evidence>
<dbReference type="AlphaFoldDB" id="A0A4Y2ULF2"/>
<comment type="caution">
    <text evidence="2">The sequence shown here is derived from an EMBL/GenBank/DDBJ whole genome shotgun (WGS) entry which is preliminary data.</text>
</comment>
<sequence length="159" mass="17978">MRVHLNGEPSAQQFADNLLQLGNGAMTPDNQDGCIVMQRIGRIVKTQQELKEAMFPNVPQRFFDHSWLCQRAILAPRNEDVSVMNKQLLLELPGSVQVYKSIDTTCDTNEVVNYPADFFKHIGANWSTFAYIGAKDWGTNNASQESSSTFTLQWNKTLH</sequence>
<organism evidence="2 3">
    <name type="scientific">Araneus ventricosus</name>
    <name type="common">Orbweaver spider</name>
    <name type="synonym">Epeira ventricosa</name>
    <dbReference type="NCBI Taxonomy" id="182803"/>
    <lineage>
        <taxon>Eukaryota</taxon>
        <taxon>Metazoa</taxon>
        <taxon>Ecdysozoa</taxon>
        <taxon>Arthropoda</taxon>
        <taxon>Chelicerata</taxon>
        <taxon>Arachnida</taxon>
        <taxon>Araneae</taxon>
        <taxon>Araneomorphae</taxon>
        <taxon>Entelegynae</taxon>
        <taxon>Araneoidea</taxon>
        <taxon>Araneidae</taxon>
        <taxon>Araneus</taxon>
    </lineage>
</organism>
<reference evidence="2 3" key="1">
    <citation type="journal article" date="2019" name="Sci. Rep.">
        <title>Orb-weaving spider Araneus ventricosus genome elucidates the spidroin gene catalogue.</title>
        <authorList>
            <person name="Kono N."/>
            <person name="Nakamura H."/>
            <person name="Ohtoshi R."/>
            <person name="Moran D.A.P."/>
            <person name="Shinohara A."/>
            <person name="Yoshida Y."/>
            <person name="Fujiwara M."/>
            <person name="Mori M."/>
            <person name="Tomita M."/>
            <person name="Arakawa K."/>
        </authorList>
    </citation>
    <scope>NUCLEOTIDE SEQUENCE [LARGE SCALE GENOMIC DNA]</scope>
</reference>
<gene>
    <name evidence="2" type="ORF">AVEN_134567_1</name>
    <name evidence="1" type="ORF">AVEN_39564_1</name>
</gene>
<protein>
    <submittedName>
        <fullName evidence="2">Uncharacterized protein</fullName>
    </submittedName>
</protein>
<dbReference type="Proteomes" id="UP000499080">
    <property type="component" value="Unassembled WGS sequence"/>
</dbReference>
<dbReference type="OrthoDB" id="272985at2759"/>
<proteinExistence type="predicted"/>
<keyword evidence="3" id="KW-1185">Reference proteome</keyword>
<accession>A0A4Y2ULF2</accession>
<dbReference type="EMBL" id="BGPR01037005">
    <property type="protein sequence ID" value="GBO12464.1"/>
    <property type="molecule type" value="Genomic_DNA"/>
</dbReference>
<name>A0A4Y2ULF2_ARAVE</name>
<dbReference type="EMBL" id="BGPR01037006">
    <property type="protein sequence ID" value="GBO12476.1"/>
    <property type="molecule type" value="Genomic_DNA"/>
</dbReference>